<evidence type="ECO:0000313" key="1">
    <source>
        <dbReference type="EMBL" id="KCW57816.1"/>
    </source>
</evidence>
<dbReference type="AlphaFoldDB" id="A0A059AVY9"/>
<sequence>MIGETFQLHKTIYKLLISSHCLESPAFYYSIVNDTDKVFQRVLRHEIKWQMTRSSAYPLCPLSFQR</sequence>
<dbReference type="Gramene" id="KCW57816">
    <property type="protein sequence ID" value="KCW57816"/>
    <property type="gene ID" value="EUGRSUZ_H00569"/>
</dbReference>
<name>A0A059AVY9_EUCGR</name>
<organism evidence="1">
    <name type="scientific">Eucalyptus grandis</name>
    <name type="common">Flooded gum</name>
    <dbReference type="NCBI Taxonomy" id="71139"/>
    <lineage>
        <taxon>Eukaryota</taxon>
        <taxon>Viridiplantae</taxon>
        <taxon>Streptophyta</taxon>
        <taxon>Embryophyta</taxon>
        <taxon>Tracheophyta</taxon>
        <taxon>Spermatophyta</taxon>
        <taxon>Magnoliopsida</taxon>
        <taxon>eudicotyledons</taxon>
        <taxon>Gunneridae</taxon>
        <taxon>Pentapetalae</taxon>
        <taxon>rosids</taxon>
        <taxon>malvids</taxon>
        <taxon>Myrtales</taxon>
        <taxon>Myrtaceae</taxon>
        <taxon>Myrtoideae</taxon>
        <taxon>Eucalypteae</taxon>
        <taxon>Eucalyptus</taxon>
    </lineage>
</organism>
<dbReference type="InParanoid" id="A0A059AVY9"/>
<accession>A0A059AVY9</accession>
<dbReference type="EMBL" id="KK198760">
    <property type="protein sequence ID" value="KCW57816.1"/>
    <property type="molecule type" value="Genomic_DNA"/>
</dbReference>
<reference evidence="1" key="1">
    <citation type="submission" date="2013-07" db="EMBL/GenBank/DDBJ databases">
        <title>The genome of Eucalyptus grandis.</title>
        <authorList>
            <person name="Schmutz J."/>
            <person name="Hayes R."/>
            <person name="Myburg A."/>
            <person name="Tuskan G."/>
            <person name="Grattapaglia D."/>
            <person name="Rokhsar D.S."/>
        </authorList>
    </citation>
    <scope>NUCLEOTIDE SEQUENCE</scope>
    <source>
        <tissue evidence="1">Leaf extractions</tissue>
    </source>
</reference>
<protein>
    <submittedName>
        <fullName evidence="1">Uncharacterized protein</fullName>
    </submittedName>
</protein>
<gene>
    <name evidence="1" type="ORF">EUGRSUZ_H00569</name>
</gene>
<proteinExistence type="predicted"/>